<dbReference type="OrthoDB" id="10454823at2759"/>
<keyword evidence="2" id="KW-1185">Reference proteome</keyword>
<accession>K1WZU2</accession>
<dbReference type="InParanoid" id="K1WZU2"/>
<dbReference type="AlphaFoldDB" id="K1WZU2"/>
<dbReference type="HOGENOM" id="CLU_819103_0_0_1"/>
<organism evidence="1 2">
    <name type="scientific">Marssonina brunnea f. sp. multigermtubi (strain MB_m1)</name>
    <name type="common">Marssonina leaf spot fungus</name>
    <dbReference type="NCBI Taxonomy" id="1072389"/>
    <lineage>
        <taxon>Eukaryota</taxon>
        <taxon>Fungi</taxon>
        <taxon>Dikarya</taxon>
        <taxon>Ascomycota</taxon>
        <taxon>Pezizomycotina</taxon>
        <taxon>Leotiomycetes</taxon>
        <taxon>Helotiales</taxon>
        <taxon>Drepanopezizaceae</taxon>
        <taxon>Drepanopeziza</taxon>
    </lineage>
</organism>
<evidence type="ECO:0000313" key="1">
    <source>
        <dbReference type="EMBL" id="EKD18152.1"/>
    </source>
</evidence>
<dbReference type="KEGG" id="mbe:MBM_03924"/>
<dbReference type="EMBL" id="JH921434">
    <property type="protein sequence ID" value="EKD18152.1"/>
    <property type="molecule type" value="Genomic_DNA"/>
</dbReference>
<name>K1WZU2_MARBU</name>
<sequence length="339" mass="38065">MLGNGKKNYVDTASLLKFSSYVVVLFRVMAGTTAADPEPVTIHLDEKHAEASEVSKIWIQTGEVEVYRAPASETKTNILVSDKEGITSLENDTVDRVSNMYEERAEVPGGQVPLYNIQDIGANSYPRTPLRRFVAGAICLALSSATLTQAIQMGRITDDLGLSLAIESFKRSEKYVASLPLWSLMPEKDHVLDPNNDEVIKKLENQFKAAWEAFPDVRSTYGTYRLVVQKCKSITPATRYHQKFQLFPPASEIESQHPIHSRPDNANTPIQNRGREICLTHARSSILEPNLQMQIGKEQRAAAEDDDDLARLSFRKRTKVERHQIADLKLAMAQRNSLR</sequence>
<dbReference type="Proteomes" id="UP000006753">
    <property type="component" value="Unassembled WGS sequence"/>
</dbReference>
<protein>
    <submittedName>
        <fullName evidence="1">Uncharacterized protein</fullName>
    </submittedName>
</protein>
<proteinExistence type="predicted"/>
<evidence type="ECO:0000313" key="2">
    <source>
        <dbReference type="Proteomes" id="UP000006753"/>
    </source>
</evidence>
<reference evidence="1 2" key="1">
    <citation type="journal article" date="2012" name="BMC Genomics">
        <title>Sequencing the genome of Marssonina brunnea reveals fungus-poplar co-evolution.</title>
        <authorList>
            <person name="Zhu S."/>
            <person name="Cao Y.-Z."/>
            <person name="Jiang C."/>
            <person name="Tan B.-Y."/>
            <person name="Wang Z."/>
            <person name="Feng S."/>
            <person name="Zhang L."/>
            <person name="Su X.-H."/>
            <person name="Brejova B."/>
            <person name="Vinar T."/>
            <person name="Xu M."/>
            <person name="Wang M.-X."/>
            <person name="Zhang S.-G."/>
            <person name="Huang M.-R."/>
            <person name="Wu R."/>
            <person name="Zhou Y."/>
        </authorList>
    </citation>
    <scope>NUCLEOTIDE SEQUENCE [LARGE SCALE GENOMIC DNA]</scope>
    <source>
        <strain evidence="1 2">MB_m1</strain>
    </source>
</reference>
<gene>
    <name evidence="1" type="ORF">MBM_03924</name>
</gene>